<gene>
    <name evidence="2" type="primary">mglL</name>
    <name evidence="2" type="ORF">S1001342_01770</name>
</gene>
<name>A0A1Y0Y6M7_ACEPA</name>
<dbReference type="Gene3D" id="3.40.50.1820">
    <property type="entry name" value="alpha/beta hydrolase"/>
    <property type="match status" value="1"/>
</dbReference>
<dbReference type="InterPro" id="IPR022742">
    <property type="entry name" value="Hydrolase_4"/>
</dbReference>
<protein>
    <submittedName>
        <fullName evidence="2">Acylglycerol lipase</fullName>
        <ecNumber evidence="2">3.1.1.23</ecNumber>
    </submittedName>
</protein>
<evidence type="ECO:0000313" key="2">
    <source>
        <dbReference type="EMBL" id="ARW48094.1"/>
    </source>
</evidence>
<dbReference type="PANTHER" id="PTHR11614">
    <property type="entry name" value="PHOSPHOLIPASE-RELATED"/>
    <property type="match status" value="1"/>
</dbReference>
<feature type="domain" description="Serine aminopeptidase S33" evidence="1">
    <location>
        <begin position="44"/>
        <end position="154"/>
    </location>
</feature>
<dbReference type="RefSeq" id="WP_250698099.1">
    <property type="nucleotide sequence ID" value="NZ_CP021509.1"/>
</dbReference>
<dbReference type="Proteomes" id="UP000196205">
    <property type="component" value="Chromosome"/>
</dbReference>
<keyword evidence="2" id="KW-0378">Hydrolase</keyword>
<dbReference type="InterPro" id="IPR051044">
    <property type="entry name" value="MAG_DAG_Lipase"/>
</dbReference>
<dbReference type="GO" id="GO:0047372">
    <property type="term" value="F:monoacylglycerol lipase activity"/>
    <property type="evidence" value="ECO:0007669"/>
    <property type="project" value="UniProtKB-EC"/>
</dbReference>
<organism evidence="2 3">
    <name type="scientific">Acetobacter pasteurianus subsp. pasteurianus</name>
    <dbReference type="NCBI Taxonomy" id="481145"/>
    <lineage>
        <taxon>Bacteria</taxon>
        <taxon>Pseudomonadati</taxon>
        <taxon>Pseudomonadota</taxon>
        <taxon>Alphaproteobacteria</taxon>
        <taxon>Acetobacterales</taxon>
        <taxon>Acetobacteraceae</taxon>
        <taxon>Acetobacter</taxon>
    </lineage>
</organism>
<dbReference type="Pfam" id="PF12146">
    <property type="entry name" value="Hydrolase_4"/>
    <property type="match status" value="1"/>
</dbReference>
<evidence type="ECO:0000259" key="1">
    <source>
        <dbReference type="Pfam" id="PF12146"/>
    </source>
</evidence>
<dbReference type="AlphaFoldDB" id="A0A1Y0Y6M7"/>
<reference evidence="2 3" key="1">
    <citation type="submission" date="2017-05" db="EMBL/GenBank/DDBJ databases">
        <title>Genome sequence of Acetobacter pasteurianus subsp. pasteurianus strain SRCM101342.</title>
        <authorList>
            <person name="Cho S.H."/>
        </authorList>
    </citation>
    <scope>NUCLEOTIDE SEQUENCE [LARGE SCALE GENOMIC DNA]</scope>
    <source>
        <strain evidence="2 3">SRCM101342</strain>
    </source>
</reference>
<evidence type="ECO:0000313" key="3">
    <source>
        <dbReference type="Proteomes" id="UP000196205"/>
    </source>
</evidence>
<accession>A0A1Y0Y6M7</accession>
<proteinExistence type="predicted"/>
<dbReference type="InterPro" id="IPR029058">
    <property type="entry name" value="AB_hydrolase_fold"/>
</dbReference>
<dbReference type="EMBL" id="CP021509">
    <property type="protein sequence ID" value="ARW48094.1"/>
    <property type="molecule type" value="Genomic_DNA"/>
</dbReference>
<sequence length="176" mass="19175">MKLPDPPKPPSRFAAAARLVPPDRMFTLSDGAAIPARVWKAQEQPRGILLALHGFNDSRDAWEQPAPFFAGQGITVVAPDQRGFGEAPNRGEWAGSDRMVQDVREEIAILQKENPQIPLYLTGESMGGAILMLLMSKSDAPSVAGTLLLAPAVWNLGLGVWSRGLMGWIDDESFWL</sequence>
<dbReference type="SUPFAM" id="SSF53474">
    <property type="entry name" value="alpha/beta-Hydrolases"/>
    <property type="match status" value="1"/>
</dbReference>
<dbReference type="EC" id="3.1.1.23" evidence="2"/>